<dbReference type="SUPFAM" id="SSF46785">
    <property type="entry name" value="Winged helix' DNA-binding domain"/>
    <property type="match status" value="1"/>
</dbReference>
<dbReference type="InterPro" id="IPR036388">
    <property type="entry name" value="WH-like_DNA-bd_sf"/>
</dbReference>
<sequence>MSDKIDAAGLRSRYPLVQNKAQAAIMAYVHAEARPVSRARFTEVLGSSRGKVSSEVARLTEAGLLAEEGFAESDGGRRSSLLGIPRSAGLVVAVDVGATSVDVALTTLGSELLAHRAEPADVRLGPRLVLGRVKEIVVELLEEQGARREEVLAVGVGVPGPVEQATGLLTVPPIMPGWDRYPIREVLVREYAAPVFVDNDVNVMALGEHWGGVGKGIANMIFVKVGTGIGSGIIIGDRLHRGPQGCAGDLGHVMVDPNGPTCTCGNRGCLEAMAAAPAMVAEAERCARRGESDIMAAVLKERGELTTVDIGEAARRGDRCALDVIRTSGRLIGQTLASLVSVLNPSLIVIGGGVSHVGNTLLAEIRSAVYQRSLPLATRNMPVVMSELDDSAGVVGASVMAAAGVLAAAG</sequence>
<dbReference type="InterPro" id="IPR036390">
    <property type="entry name" value="WH_DNA-bd_sf"/>
</dbReference>
<dbReference type="PROSITE" id="PS01125">
    <property type="entry name" value="ROK"/>
    <property type="match status" value="1"/>
</dbReference>
<comment type="similarity">
    <text evidence="1">Belongs to the ROK (NagC/XylR) family.</text>
</comment>
<evidence type="ECO:0000313" key="3">
    <source>
        <dbReference type="Proteomes" id="UP000502706"/>
    </source>
</evidence>
<dbReference type="Proteomes" id="UP000502706">
    <property type="component" value="Chromosome"/>
</dbReference>
<dbReference type="InterPro" id="IPR049874">
    <property type="entry name" value="ROK_cs"/>
</dbReference>
<reference evidence="2 3" key="1">
    <citation type="submission" date="2019-10" db="EMBL/GenBank/DDBJ databases">
        <title>Rubrobacter sp nov SCSIO 52915 isolated from a deep-sea sediment in the South China Sea.</title>
        <authorList>
            <person name="Chen R.W."/>
        </authorList>
    </citation>
    <scope>NUCLEOTIDE SEQUENCE [LARGE SCALE GENOMIC DNA]</scope>
    <source>
        <strain evidence="2 3">SCSIO 52915</strain>
    </source>
</reference>
<accession>A0A6G8PWC4</accession>
<dbReference type="EMBL" id="CP045121">
    <property type="protein sequence ID" value="QIN78486.1"/>
    <property type="molecule type" value="Genomic_DNA"/>
</dbReference>
<dbReference type="PANTHER" id="PTHR18964:SF173">
    <property type="entry name" value="GLUCOKINASE"/>
    <property type="match status" value="1"/>
</dbReference>
<gene>
    <name evidence="2" type="ORF">GBA65_08070</name>
</gene>
<dbReference type="AlphaFoldDB" id="A0A6G8PWC4"/>
<protein>
    <submittedName>
        <fullName evidence="2">ROK family protein</fullName>
    </submittedName>
</protein>
<dbReference type="KEGG" id="rmar:GBA65_08070"/>
<dbReference type="Gene3D" id="3.30.420.40">
    <property type="match status" value="2"/>
</dbReference>
<dbReference type="PANTHER" id="PTHR18964">
    <property type="entry name" value="ROK (REPRESSOR, ORF, KINASE) FAMILY"/>
    <property type="match status" value="1"/>
</dbReference>
<dbReference type="InterPro" id="IPR000600">
    <property type="entry name" value="ROK"/>
</dbReference>
<dbReference type="Pfam" id="PF00480">
    <property type="entry name" value="ROK"/>
    <property type="match status" value="1"/>
</dbReference>
<dbReference type="InterPro" id="IPR043129">
    <property type="entry name" value="ATPase_NBD"/>
</dbReference>
<dbReference type="Gene3D" id="1.10.10.10">
    <property type="entry name" value="Winged helix-like DNA-binding domain superfamily/Winged helix DNA-binding domain"/>
    <property type="match status" value="1"/>
</dbReference>
<evidence type="ECO:0000256" key="1">
    <source>
        <dbReference type="ARBA" id="ARBA00006479"/>
    </source>
</evidence>
<evidence type="ECO:0000313" key="2">
    <source>
        <dbReference type="EMBL" id="QIN78486.1"/>
    </source>
</evidence>
<dbReference type="SUPFAM" id="SSF53067">
    <property type="entry name" value="Actin-like ATPase domain"/>
    <property type="match status" value="1"/>
</dbReference>
<organism evidence="2 3">
    <name type="scientific">Rubrobacter marinus</name>
    <dbReference type="NCBI Taxonomy" id="2653852"/>
    <lineage>
        <taxon>Bacteria</taxon>
        <taxon>Bacillati</taxon>
        <taxon>Actinomycetota</taxon>
        <taxon>Rubrobacteria</taxon>
        <taxon>Rubrobacterales</taxon>
        <taxon>Rubrobacteraceae</taxon>
        <taxon>Rubrobacter</taxon>
    </lineage>
</organism>
<proteinExistence type="inferred from homology"/>
<keyword evidence="3" id="KW-1185">Reference proteome</keyword>
<name>A0A6G8PWC4_9ACTN</name>